<evidence type="ECO:0000313" key="2">
    <source>
        <dbReference type="Proteomes" id="UP000323380"/>
    </source>
</evidence>
<dbReference type="EMBL" id="VSFG01000001">
    <property type="protein sequence ID" value="TYB48942.1"/>
    <property type="molecule type" value="Genomic_DNA"/>
</dbReference>
<dbReference type="AlphaFoldDB" id="A0A5D0NXD6"/>
<name>A0A5D0NXD6_9ACTN</name>
<protein>
    <recommendedName>
        <fullName evidence="3">Arsenate reductase</fullName>
    </recommendedName>
</protein>
<gene>
    <name evidence="1" type="ORF">FXF69_07275</name>
</gene>
<dbReference type="Proteomes" id="UP000323380">
    <property type="component" value="Unassembled WGS sequence"/>
</dbReference>
<reference evidence="1 2" key="1">
    <citation type="submission" date="2019-08" db="EMBL/GenBank/DDBJ databases">
        <title>Actinomadura sp. nov. CYP1-5 isolated from mountain soil.</title>
        <authorList>
            <person name="Songsumanus A."/>
            <person name="Kuncharoen N."/>
            <person name="Kudo T."/>
            <person name="Yuki M."/>
            <person name="Igarashi Y."/>
            <person name="Tanasupawat S."/>
        </authorList>
    </citation>
    <scope>NUCLEOTIDE SEQUENCE [LARGE SCALE GENOMIC DNA]</scope>
    <source>
        <strain evidence="1 2">JCM 14158</strain>
    </source>
</reference>
<evidence type="ECO:0008006" key="3">
    <source>
        <dbReference type="Google" id="ProtNLM"/>
    </source>
</evidence>
<proteinExistence type="predicted"/>
<dbReference type="STRING" id="1220554.GCA_001552135_07853"/>
<sequence>MELQQVRGDLGWAPEGCALPTVERPLRVAEFDALFAEAVTAVEPAGPGRVRLVLRPDPEVAGRAAELAARETGCCSFFTFTLTATGGALALQAGVDERHTGVLDALAARARELSGGDPGTRP</sequence>
<keyword evidence="2" id="KW-1185">Reference proteome</keyword>
<dbReference type="RefSeq" id="WP_067904549.1">
    <property type="nucleotide sequence ID" value="NZ_VSFG01000001.1"/>
</dbReference>
<organism evidence="1 2">
    <name type="scientific">Actinomadura chibensis</name>
    <dbReference type="NCBI Taxonomy" id="392828"/>
    <lineage>
        <taxon>Bacteria</taxon>
        <taxon>Bacillati</taxon>
        <taxon>Actinomycetota</taxon>
        <taxon>Actinomycetes</taxon>
        <taxon>Streptosporangiales</taxon>
        <taxon>Thermomonosporaceae</taxon>
        <taxon>Actinomadura</taxon>
    </lineage>
</organism>
<evidence type="ECO:0000313" key="1">
    <source>
        <dbReference type="EMBL" id="TYB48942.1"/>
    </source>
</evidence>
<accession>A0A5D0NXD6</accession>
<comment type="caution">
    <text evidence="1">The sequence shown here is derived from an EMBL/GenBank/DDBJ whole genome shotgun (WGS) entry which is preliminary data.</text>
</comment>